<name>A0ABX8B708_9BACT</name>
<organism evidence="10 11">
    <name type="scientific">Chloracidobacterium validum</name>
    <dbReference type="NCBI Taxonomy" id="2821543"/>
    <lineage>
        <taxon>Bacteria</taxon>
        <taxon>Pseudomonadati</taxon>
        <taxon>Acidobacteriota</taxon>
        <taxon>Terriglobia</taxon>
        <taxon>Terriglobales</taxon>
        <taxon>Acidobacteriaceae</taxon>
        <taxon>Chloracidobacterium</taxon>
    </lineage>
</organism>
<feature type="transmembrane region" description="Helical" evidence="8">
    <location>
        <begin position="154"/>
        <end position="172"/>
    </location>
</feature>
<keyword evidence="2" id="KW-1003">Cell membrane</keyword>
<feature type="transmembrane region" description="Helical" evidence="8">
    <location>
        <begin position="472"/>
        <end position="494"/>
    </location>
</feature>
<dbReference type="GO" id="GO:0016757">
    <property type="term" value="F:glycosyltransferase activity"/>
    <property type="evidence" value="ECO:0007669"/>
    <property type="project" value="UniProtKB-KW"/>
</dbReference>
<evidence type="ECO:0000256" key="8">
    <source>
        <dbReference type="SAM" id="Phobius"/>
    </source>
</evidence>
<proteinExistence type="predicted"/>
<dbReference type="Pfam" id="PF13231">
    <property type="entry name" value="PMT_2"/>
    <property type="match status" value="1"/>
</dbReference>
<feature type="transmembrane region" description="Helical" evidence="8">
    <location>
        <begin position="432"/>
        <end position="451"/>
    </location>
</feature>
<evidence type="ECO:0000313" key="11">
    <source>
        <dbReference type="Proteomes" id="UP000676506"/>
    </source>
</evidence>
<evidence type="ECO:0000256" key="3">
    <source>
        <dbReference type="ARBA" id="ARBA00022676"/>
    </source>
</evidence>
<keyword evidence="6 8" id="KW-1133">Transmembrane helix</keyword>
<keyword evidence="11" id="KW-1185">Reference proteome</keyword>
<keyword evidence="3 10" id="KW-0328">Glycosyltransferase</keyword>
<dbReference type="PANTHER" id="PTHR33908:SF11">
    <property type="entry name" value="MEMBRANE PROTEIN"/>
    <property type="match status" value="1"/>
</dbReference>
<feature type="transmembrane region" description="Helical" evidence="8">
    <location>
        <begin position="192"/>
        <end position="212"/>
    </location>
</feature>
<keyword evidence="5 8" id="KW-0812">Transmembrane</keyword>
<evidence type="ECO:0000256" key="2">
    <source>
        <dbReference type="ARBA" id="ARBA00022475"/>
    </source>
</evidence>
<gene>
    <name evidence="10" type="ORF">J8C06_07585</name>
</gene>
<feature type="transmembrane region" description="Helical" evidence="8">
    <location>
        <begin position="295"/>
        <end position="313"/>
    </location>
</feature>
<dbReference type="PANTHER" id="PTHR33908">
    <property type="entry name" value="MANNOSYLTRANSFERASE YKCB-RELATED"/>
    <property type="match status" value="1"/>
</dbReference>
<evidence type="ECO:0000259" key="9">
    <source>
        <dbReference type="Pfam" id="PF13231"/>
    </source>
</evidence>
<sequence length="783" mass="86181">MTDGSAKVAAGRDALRLSSNAIPAWTDESRLADGLAGFLLAGLTAAFTFFVTRRIGTIPAPTATEGLLAHEALTNGLALTRPALDWTLWAFLNAFGDGVAQVRVYGILLALVTLVVTYLIGRKLHSRAAGLIGVACLMGDPNFFGSLRTLRPETGAVACAFLGFYLLLRAQATDRLGHKWLWALTSGWMSLAAGWFDHIGLLMFLCMLAWTLVQRGDLLGSLSWRIYLLGVSLWLVPYGGWVASHWSAYSQQSAQIAAVIYNRSSVGMWDNLAAEAQRYAAWSGGLLLIPTPDSLSARLFQCLALASLVYLSVRTIRTISHMVLHWQFVRELRKRFGGMPAPAELQELYASGEVKLPKVGTLESWMFERGGLLRRLSLIVQEIEKDTRPITHWLQALGAPSHPDWRIPRTGLLIVTITSLVGLALFDSHKVPAVLPFVTVWFALCIGVFVVDALRWAVDQRRRAVPRVLRGLAVGLLVVSLVTAALGSGARAVWRFHRWTRTFTPAPYADLATVLRQVVAPGATVVGNDIHRFAFPPGTHYVTPLGNDNFLDWAAGGAEPVVLITDDTPESQVLRDVAETRRWPLIAELSGTLYGTVRVYRLTMAEGSASSPARYYFMGSTNGYARRGYYSEQQRQEAALVWLAEPTELERLTRELPASEMRPPEVQRDGNQLVLRIVTDVSNYTTRLRLPLPPLKPHVMYRLQTAVRVTQGGAVVGVRDRTGLWLNEPVALGESQTYVPIDILFVTNERGDAELAIGNRRNQPAASAMYLGRVEVRQIGASP</sequence>
<dbReference type="InterPro" id="IPR050297">
    <property type="entry name" value="LipidA_mod_glycosyltrf_83"/>
</dbReference>
<feature type="transmembrane region" description="Helical" evidence="8">
    <location>
        <begin position="410"/>
        <end position="426"/>
    </location>
</feature>
<feature type="transmembrane region" description="Helical" evidence="8">
    <location>
        <begin position="34"/>
        <end position="51"/>
    </location>
</feature>
<dbReference type="InterPro" id="IPR038731">
    <property type="entry name" value="RgtA/B/C-like"/>
</dbReference>
<evidence type="ECO:0000256" key="4">
    <source>
        <dbReference type="ARBA" id="ARBA00022679"/>
    </source>
</evidence>
<evidence type="ECO:0000313" key="10">
    <source>
        <dbReference type="EMBL" id="QUW02222.1"/>
    </source>
</evidence>
<evidence type="ECO:0000256" key="6">
    <source>
        <dbReference type="ARBA" id="ARBA00022989"/>
    </source>
</evidence>
<keyword evidence="4 10" id="KW-0808">Transferase</keyword>
<feature type="transmembrane region" description="Helical" evidence="8">
    <location>
        <begin position="104"/>
        <end position="121"/>
    </location>
</feature>
<evidence type="ECO:0000256" key="5">
    <source>
        <dbReference type="ARBA" id="ARBA00022692"/>
    </source>
</evidence>
<feature type="transmembrane region" description="Helical" evidence="8">
    <location>
        <begin position="224"/>
        <end position="243"/>
    </location>
</feature>
<protein>
    <submittedName>
        <fullName evidence="10">Glycosyltransferase family 39 protein</fullName>
        <ecNumber evidence="10">2.4.-.-</ecNumber>
    </submittedName>
</protein>
<dbReference type="RefSeq" id="WP_211428112.1">
    <property type="nucleotide sequence ID" value="NZ_CP072648.1"/>
</dbReference>
<accession>A0ABX8B708</accession>
<evidence type="ECO:0000256" key="1">
    <source>
        <dbReference type="ARBA" id="ARBA00004651"/>
    </source>
</evidence>
<dbReference type="EC" id="2.4.-.-" evidence="10"/>
<dbReference type="EMBL" id="CP072648">
    <property type="protein sequence ID" value="QUW02222.1"/>
    <property type="molecule type" value="Genomic_DNA"/>
</dbReference>
<evidence type="ECO:0000256" key="7">
    <source>
        <dbReference type="ARBA" id="ARBA00023136"/>
    </source>
</evidence>
<reference evidence="10 11" key="1">
    <citation type="submission" date="2021-03" db="EMBL/GenBank/DDBJ databases">
        <title>Genomic and phenotypic characterization of Chloracidobacterium isolates provides evidence for multiple species.</title>
        <authorList>
            <person name="Saini M.K."/>
            <person name="Costas A.M.G."/>
            <person name="Tank M."/>
            <person name="Bryant D.A."/>
        </authorList>
    </citation>
    <scope>NUCLEOTIDE SEQUENCE [LARGE SCALE GENOMIC DNA]</scope>
    <source>
        <strain evidence="10 11">BV2-C</strain>
    </source>
</reference>
<dbReference type="Proteomes" id="UP000676506">
    <property type="component" value="Chromosome 1"/>
</dbReference>
<feature type="domain" description="Glycosyltransferase RgtA/B/C/D-like" evidence="9">
    <location>
        <begin position="82"/>
        <end position="185"/>
    </location>
</feature>
<keyword evidence="7 8" id="KW-0472">Membrane</keyword>
<comment type="subcellular location">
    <subcellularLocation>
        <location evidence="1">Cell membrane</location>
        <topology evidence="1">Multi-pass membrane protein</topology>
    </subcellularLocation>
</comment>